<dbReference type="Proteomes" id="UP000789405">
    <property type="component" value="Unassembled WGS sequence"/>
</dbReference>
<protein>
    <submittedName>
        <fullName evidence="1">10969_t:CDS:1</fullName>
    </submittedName>
</protein>
<accession>A0A9N9JXF4</accession>
<dbReference type="AlphaFoldDB" id="A0A9N9JXF4"/>
<keyword evidence="2" id="KW-1185">Reference proteome</keyword>
<gene>
    <name evidence="1" type="ORF">DERYTH_LOCUS23339</name>
</gene>
<organism evidence="1 2">
    <name type="scientific">Dentiscutata erythropus</name>
    <dbReference type="NCBI Taxonomy" id="1348616"/>
    <lineage>
        <taxon>Eukaryota</taxon>
        <taxon>Fungi</taxon>
        <taxon>Fungi incertae sedis</taxon>
        <taxon>Mucoromycota</taxon>
        <taxon>Glomeromycotina</taxon>
        <taxon>Glomeromycetes</taxon>
        <taxon>Diversisporales</taxon>
        <taxon>Gigasporaceae</taxon>
        <taxon>Dentiscutata</taxon>
    </lineage>
</organism>
<reference evidence="1" key="1">
    <citation type="submission" date="2021-06" db="EMBL/GenBank/DDBJ databases">
        <authorList>
            <person name="Kallberg Y."/>
            <person name="Tangrot J."/>
            <person name="Rosling A."/>
        </authorList>
    </citation>
    <scope>NUCLEOTIDE SEQUENCE</scope>
    <source>
        <strain evidence="1">MA453B</strain>
    </source>
</reference>
<evidence type="ECO:0000313" key="2">
    <source>
        <dbReference type="Proteomes" id="UP000789405"/>
    </source>
</evidence>
<proteinExistence type="predicted"/>
<sequence>INEAKSPDVTKTLNMFNLQIPKGFQERVNRLRKELCEISREAQLIIDNIGAYLVVEGCGIDLVGPESSEGIPQENDTLLPYALDVMTAPEETHDLTEAILDYDMAGLLSVVTDPANSSGQRVNTYRKLGDYIQISQEGQTAVSIKRELQGHSHQNGPRTYQIAQRIRSLTQVVRMSQPRNLRLVTPDWIYKLPKQEHERLVRMCSKLNLQVMNDLWNMEMWSQELPIEGGNVCGGTNIMRNAVQEL</sequence>
<evidence type="ECO:0000313" key="1">
    <source>
        <dbReference type="EMBL" id="CAG8800834.1"/>
    </source>
</evidence>
<comment type="caution">
    <text evidence="1">The sequence shown here is derived from an EMBL/GenBank/DDBJ whole genome shotgun (WGS) entry which is preliminary data.</text>
</comment>
<feature type="non-terminal residue" evidence="1">
    <location>
        <position position="1"/>
    </location>
</feature>
<name>A0A9N9JXF4_9GLOM</name>
<dbReference type="EMBL" id="CAJVPY010035219">
    <property type="protein sequence ID" value="CAG8800834.1"/>
    <property type="molecule type" value="Genomic_DNA"/>
</dbReference>
<dbReference type="OrthoDB" id="2453333at2759"/>